<keyword evidence="2" id="KW-1185">Reference proteome</keyword>
<dbReference type="Proteomes" id="UP000013200">
    <property type="component" value="Unassembled WGS sequence"/>
</dbReference>
<dbReference type="EMBL" id="APSA01000010">
    <property type="protein sequence ID" value="ENX36704.1"/>
    <property type="molecule type" value="Genomic_DNA"/>
</dbReference>
<proteinExistence type="predicted"/>
<gene>
    <name evidence="1" type="ORF">F888_03271</name>
</gene>
<reference evidence="1 2" key="1">
    <citation type="submission" date="2013-02" db="EMBL/GenBank/DDBJ databases">
        <title>The Genome Sequence of Acinetobacter sp. NIPH 3623.</title>
        <authorList>
            <consortium name="The Broad Institute Genome Sequencing Platform"/>
            <consortium name="The Broad Institute Genome Sequencing Center for Infectious Disease"/>
            <person name="Cerqueira G."/>
            <person name="Feldgarden M."/>
            <person name="Courvalin P."/>
            <person name="Perichon B."/>
            <person name="Grillot-Courvalin C."/>
            <person name="Clermont D."/>
            <person name="Rocha E."/>
            <person name="Yoon E.-J."/>
            <person name="Nemec A."/>
            <person name="Walker B."/>
            <person name="Young S.K."/>
            <person name="Zeng Q."/>
            <person name="Gargeya S."/>
            <person name="Fitzgerald M."/>
            <person name="Haas B."/>
            <person name="Abouelleil A."/>
            <person name="Alvarado L."/>
            <person name="Arachchi H.M."/>
            <person name="Berlin A.M."/>
            <person name="Chapman S.B."/>
            <person name="Dewar J."/>
            <person name="Goldberg J."/>
            <person name="Griggs A."/>
            <person name="Gujja S."/>
            <person name="Hansen M."/>
            <person name="Howarth C."/>
            <person name="Imamovic A."/>
            <person name="Larimer J."/>
            <person name="McCowan C."/>
            <person name="Murphy C."/>
            <person name="Neiman D."/>
            <person name="Pearson M."/>
            <person name="Priest M."/>
            <person name="Roberts A."/>
            <person name="Saif S."/>
            <person name="Shea T."/>
            <person name="Sisk P."/>
            <person name="Sykes S."/>
            <person name="Wortman J."/>
            <person name="Nusbaum C."/>
            <person name="Birren B."/>
        </authorList>
    </citation>
    <scope>NUCLEOTIDE SEQUENCE [LARGE SCALE GENOMIC DNA]</scope>
    <source>
        <strain evidence="1 2">NIPH 3623</strain>
    </source>
</reference>
<evidence type="ECO:0000313" key="1">
    <source>
        <dbReference type="EMBL" id="ENX36704.1"/>
    </source>
</evidence>
<organism evidence="1 2">
    <name type="scientific">Acinetobacter courvalinii</name>
    <dbReference type="NCBI Taxonomy" id="280147"/>
    <lineage>
        <taxon>Bacteria</taxon>
        <taxon>Pseudomonadati</taxon>
        <taxon>Pseudomonadota</taxon>
        <taxon>Gammaproteobacteria</taxon>
        <taxon>Moraxellales</taxon>
        <taxon>Moraxellaceae</taxon>
        <taxon>Acinetobacter</taxon>
    </lineage>
</organism>
<protein>
    <submittedName>
        <fullName evidence="1">Uncharacterized protein</fullName>
    </submittedName>
</protein>
<sequence length="30" mass="3562">MFYLMPSYNVITDLLCFNMGLGRAVLRFYI</sequence>
<dbReference type="AlphaFoldDB" id="N9PT33"/>
<evidence type="ECO:0000313" key="2">
    <source>
        <dbReference type="Proteomes" id="UP000013200"/>
    </source>
</evidence>
<name>N9PT33_9GAMM</name>
<comment type="caution">
    <text evidence="1">The sequence shown here is derived from an EMBL/GenBank/DDBJ whole genome shotgun (WGS) entry which is preliminary data.</text>
</comment>
<dbReference type="HOGENOM" id="CLU_3401722_0_0_6"/>
<accession>N9PT33</accession>